<gene>
    <name evidence="1" type="ORF">CTOB1V02_LOCUS3022</name>
</gene>
<reference evidence="1" key="1">
    <citation type="submission" date="2020-11" db="EMBL/GenBank/DDBJ databases">
        <authorList>
            <person name="Tran Van P."/>
        </authorList>
    </citation>
    <scope>NUCLEOTIDE SEQUENCE</scope>
</reference>
<name>A0A7R8W552_9CRUS</name>
<protein>
    <submittedName>
        <fullName evidence="1">Uncharacterized protein</fullName>
    </submittedName>
</protein>
<dbReference type="EMBL" id="OB660494">
    <property type="protein sequence ID" value="CAD7225074.1"/>
    <property type="molecule type" value="Genomic_DNA"/>
</dbReference>
<organism evidence="1">
    <name type="scientific">Cyprideis torosa</name>
    <dbReference type="NCBI Taxonomy" id="163714"/>
    <lineage>
        <taxon>Eukaryota</taxon>
        <taxon>Metazoa</taxon>
        <taxon>Ecdysozoa</taxon>
        <taxon>Arthropoda</taxon>
        <taxon>Crustacea</taxon>
        <taxon>Oligostraca</taxon>
        <taxon>Ostracoda</taxon>
        <taxon>Podocopa</taxon>
        <taxon>Podocopida</taxon>
        <taxon>Cytherocopina</taxon>
        <taxon>Cytheroidea</taxon>
        <taxon>Cytherideidae</taxon>
        <taxon>Cyprideis</taxon>
    </lineage>
</organism>
<accession>A0A7R8W552</accession>
<dbReference type="AlphaFoldDB" id="A0A7R8W552"/>
<evidence type="ECO:0000313" key="1">
    <source>
        <dbReference type="EMBL" id="CAD7225074.1"/>
    </source>
</evidence>
<sequence>MGAPTTKKALFQTTLFRLARAPAIWSDRVTPLSLPPAPLSKKKKVCIHSEKRDVSYPPPHDSPSPCRYPHYLSTRRLSLGGPGRPPRRIIHLLSADVPPPGDTEV</sequence>
<proteinExistence type="predicted"/>